<evidence type="ECO:0000256" key="6">
    <source>
        <dbReference type="RuleBase" id="RU004395"/>
    </source>
</evidence>
<keyword evidence="2 5" id="KW-0479">Metal-binding</keyword>
<comment type="catalytic activity">
    <reaction evidence="5 6">
        <text>4-CDP-2-C-methyl-D-erythritol 2-phosphate = 2-C-methyl-D-erythritol 2,4-cyclic diphosphate + CMP</text>
        <dbReference type="Rhea" id="RHEA:23864"/>
        <dbReference type="ChEBI" id="CHEBI:57919"/>
        <dbReference type="ChEBI" id="CHEBI:58483"/>
        <dbReference type="ChEBI" id="CHEBI:60377"/>
        <dbReference type="EC" id="4.6.1.12"/>
    </reaction>
</comment>
<comment type="pathway">
    <text evidence="5">Isoprenoid biosynthesis; isopentenyl diphosphate biosynthesis via DXP pathway; isopentenyl diphosphate from 1-deoxy-D-xylulose 5-phosphate: step 4/6.</text>
</comment>
<reference evidence="8 9" key="1">
    <citation type="submission" date="2019-03" db="EMBL/GenBank/DDBJ databases">
        <title>Genomic Encyclopedia of Type Strains, Phase IV (KMG-IV): sequencing the most valuable type-strain genomes for metagenomic binning, comparative biology and taxonomic classification.</title>
        <authorList>
            <person name="Goeker M."/>
        </authorList>
    </citation>
    <scope>NUCLEOTIDE SEQUENCE [LARGE SCALE GENOMIC DNA]</scope>
    <source>
        <strain evidence="8 9">DSM 29481</strain>
    </source>
</reference>
<dbReference type="InterPro" id="IPR003526">
    <property type="entry name" value="MECDP_synthase"/>
</dbReference>
<dbReference type="EMBL" id="SMBP01000025">
    <property type="protein sequence ID" value="TCU53883.1"/>
    <property type="molecule type" value="Genomic_DNA"/>
</dbReference>
<evidence type="ECO:0000256" key="1">
    <source>
        <dbReference type="ARBA" id="ARBA00008480"/>
    </source>
</evidence>
<dbReference type="CDD" id="cd00554">
    <property type="entry name" value="MECDP_synthase"/>
    <property type="match status" value="1"/>
</dbReference>
<sequence length="158" mass="17575">MFRIGQSSDIHQLIQGRKLILGGVEIDHERGLLGHSDADALLHAIAESILGALALGDLGKHFPDTAKEYKDMNSLWMLQEVYKMMDKQGYKINNLDALIMIERPKMAPHIAKMRENVAAALHCDIDQVSIKATRGEKMGFVGREEGVLAQCIVLLIKK</sequence>
<evidence type="ECO:0000256" key="4">
    <source>
        <dbReference type="ARBA" id="ARBA00023239"/>
    </source>
</evidence>
<dbReference type="Proteomes" id="UP000295773">
    <property type="component" value="Unassembled WGS sequence"/>
</dbReference>
<dbReference type="GO" id="GO:0008685">
    <property type="term" value="F:2-C-methyl-D-erythritol 2,4-cyclodiphosphate synthase activity"/>
    <property type="evidence" value="ECO:0007669"/>
    <property type="project" value="UniProtKB-UniRule"/>
</dbReference>
<keyword evidence="3 5" id="KW-0414">Isoprene biosynthesis</keyword>
<feature type="binding site" evidence="5">
    <location>
        <position position="9"/>
    </location>
    <ligand>
        <name>a divalent metal cation</name>
        <dbReference type="ChEBI" id="CHEBI:60240"/>
    </ligand>
</feature>
<dbReference type="PANTHER" id="PTHR43181">
    <property type="entry name" value="2-C-METHYL-D-ERYTHRITOL 2,4-CYCLODIPHOSPHATE SYNTHASE, CHLOROPLASTIC"/>
    <property type="match status" value="1"/>
</dbReference>
<dbReference type="GO" id="GO:0019288">
    <property type="term" value="P:isopentenyl diphosphate biosynthetic process, methylerythritol 4-phosphate pathway"/>
    <property type="evidence" value="ECO:0007669"/>
    <property type="project" value="UniProtKB-UniRule"/>
</dbReference>
<dbReference type="FunFam" id="3.30.1330.50:FF:000001">
    <property type="entry name" value="2-C-methyl-D-erythritol 2,4-cyclodiphosphate synthase"/>
    <property type="match status" value="1"/>
</dbReference>
<feature type="binding site" evidence="5">
    <location>
        <position position="11"/>
    </location>
    <ligand>
        <name>a divalent metal cation</name>
        <dbReference type="ChEBI" id="CHEBI:60240"/>
    </ligand>
</feature>
<accession>A0A4R3SYE7</accession>
<evidence type="ECO:0000256" key="5">
    <source>
        <dbReference type="HAMAP-Rule" id="MF_00107"/>
    </source>
</evidence>
<dbReference type="AlphaFoldDB" id="A0A4R3SYE7"/>
<feature type="binding site" evidence="5">
    <location>
        <position position="140"/>
    </location>
    <ligand>
        <name>4-CDP-2-C-methyl-D-erythritol 2-phosphate</name>
        <dbReference type="ChEBI" id="CHEBI:57919"/>
    </ligand>
</feature>
<dbReference type="GO" id="GO:0046872">
    <property type="term" value="F:metal ion binding"/>
    <property type="evidence" value="ECO:0007669"/>
    <property type="project" value="UniProtKB-KW"/>
</dbReference>
<comment type="caution">
    <text evidence="8">The sequence shown here is derived from an EMBL/GenBank/DDBJ whole genome shotgun (WGS) entry which is preliminary data.</text>
</comment>
<feature type="binding site" evidence="5">
    <location>
        <begin position="57"/>
        <end position="59"/>
    </location>
    <ligand>
        <name>4-CDP-2-C-methyl-D-erythritol 2-phosphate</name>
        <dbReference type="ChEBI" id="CHEBI:57919"/>
    </ligand>
</feature>
<dbReference type="PANTHER" id="PTHR43181:SF1">
    <property type="entry name" value="2-C-METHYL-D-ERYTHRITOL 2,4-CYCLODIPHOSPHATE SYNTHASE, CHLOROPLASTIC"/>
    <property type="match status" value="1"/>
</dbReference>
<comment type="caution">
    <text evidence="5">Lacks conserved residue(s) required for the propagation of feature annotation.</text>
</comment>
<evidence type="ECO:0000259" key="7">
    <source>
        <dbReference type="Pfam" id="PF02542"/>
    </source>
</evidence>
<keyword evidence="4 5" id="KW-0456">Lyase</keyword>
<comment type="cofactor">
    <cofactor evidence="5">
        <name>a divalent metal cation</name>
        <dbReference type="ChEBI" id="CHEBI:60240"/>
    </cofactor>
    <text evidence="5">Binds 1 divalent metal cation per subunit.</text>
</comment>
<dbReference type="Gene3D" id="3.30.1330.50">
    <property type="entry name" value="2-C-methyl-D-erythritol 2,4-cyclodiphosphate synthase"/>
    <property type="match status" value="1"/>
</dbReference>
<gene>
    <name evidence="5" type="primary">ispF</name>
    <name evidence="8" type="ORF">EDD61_12548</name>
</gene>
<dbReference type="RefSeq" id="WP_132225636.1">
    <property type="nucleotide sequence ID" value="NZ_JADPGE010000016.1"/>
</dbReference>
<dbReference type="UniPathway" id="UPA00056">
    <property type="reaction ID" value="UER00095"/>
</dbReference>
<comment type="subunit">
    <text evidence="5">Homotrimer.</text>
</comment>
<proteinExistence type="inferred from homology"/>
<feature type="binding site" evidence="5">
    <location>
        <begin position="35"/>
        <end position="36"/>
    </location>
    <ligand>
        <name>4-CDP-2-C-methyl-D-erythritol 2-phosphate</name>
        <dbReference type="ChEBI" id="CHEBI:57919"/>
    </ligand>
</feature>
<feature type="binding site" evidence="5">
    <location>
        <begin position="101"/>
        <end position="107"/>
    </location>
    <ligand>
        <name>4-CDP-2-C-methyl-D-erythritol 2-phosphate</name>
        <dbReference type="ChEBI" id="CHEBI:57919"/>
    </ligand>
</feature>
<feature type="binding site" evidence="5">
    <location>
        <position position="143"/>
    </location>
    <ligand>
        <name>4-CDP-2-C-methyl-D-erythritol 2-phosphate</name>
        <dbReference type="ChEBI" id="CHEBI:57919"/>
    </ligand>
</feature>
<comment type="similarity">
    <text evidence="1 5 6">Belongs to the IspF family.</text>
</comment>
<evidence type="ECO:0000313" key="8">
    <source>
        <dbReference type="EMBL" id="TCU53883.1"/>
    </source>
</evidence>
<dbReference type="NCBIfam" id="TIGR00151">
    <property type="entry name" value="ispF"/>
    <property type="match status" value="1"/>
</dbReference>
<protein>
    <recommendedName>
        <fullName evidence="5 6">2-C-methyl-D-erythritol 2,4-cyclodiphosphate synthase</fullName>
        <shortName evidence="5">MECDP-synthase</shortName>
        <shortName evidence="5">MECPP-synthase</shortName>
        <shortName evidence="5">MECPS</shortName>
        <ecNumber evidence="5 6">4.6.1.12</ecNumber>
    </recommendedName>
</protein>
<dbReference type="SUPFAM" id="SSF69765">
    <property type="entry name" value="IpsF-like"/>
    <property type="match status" value="1"/>
</dbReference>
<feature type="binding site" evidence="5">
    <location>
        <begin position="9"/>
        <end position="11"/>
    </location>
    <ligand>
        <name>4-CDP-2-C-methyl-D-erythritol 2-phosphate</name>
        <dbReference type="ChEBI" id="CHEBI:57919"/>
    </ligand>
</feature>
<dbReference type="EC" id="4.6.1.12" evidence="5 6"/>
<feature type="site" description="Transition state stabilizer" evidence="5">
    <location>
        <position position="35"/>
    </location>
</feature>
<feature type="binding site" evidence="5">
    <location>
        <position position="43"/>
    </location>
    <ligand>
        <name>a divalent metal cation</name>
        <dbReference type="ChEBI" id="CHEBI:60240"/>
    </ligand>
</feature>
<organism evidence="8 9">
    <name type="scientific">Longicatena caecimuris</name>
    <dbReference type="NCBI Taxonomy" id="1796635"/>
    <lineage>
        <taxon>Bacteria</taxon>
        <taxon>Bacillati</taxon>
        <taxon>Bacillota</taxon>
        <taxon>Erysipelotrichia</taxon>
        <taxon>Erysipelotrichales</taxon>
        <taxon>Erysipelotrichaceae</taxon>
        <taxon>Longicatena</taxon>
    </lineage>
</organism>
<dbReference type="GO" id="GO:0016114">
    <property type="term" value="P:terpenoid biosynthetic process"/>
    <property type="evidence" value="ECO:0007669"/>
    <property type="project" value="InterPro"/>
</dbReference>
<evidence type="ECO:0000256" key="2">
    <source>
        <dbReference type="ARBA" id="ARBA00022723"/>
    </source>
</evidence>
<keyword evidence="9" id="KW-1185">Reference proteome</keyword>
<dbReference type="HAMAP" id="MF_00107">
    <property type="entry name" value="IspF"/>
    <property type="match status" value="1"/>
</dbReference>
<name>A0A4R3SYE7_9FIRM</name>
<dbReference type="Pfam" id="PF02542">
    <property type="entry name" value="YgbB"/>
    <property type="match status" value="1"/>
</dbReference>
<evidence type="ECO:0000313" key="9">
    <source>
        <dbReference type="Proteomes" id="UP000295773"/>
    </source>
</evidence>
<dbReference type="InterPro" id="IPR036571">
    <property type="entry name" value="MECDP_synthase_sf"/>
</dbReference>
<feature type="domain" description="2-C-methyl-D-erythritol 2,4-cyclodiphosphate synthase" evidence="7">
    <location>
        <begin position="2"/>
        <end position="155"/>
    </location>
</feature>
<evidence type="ECO:0000256" key="3">
    <source>
        <dbReference type="ARBA" id="ARBA00023229"/>
    </source>
</evidence>
<comment type="function">
    <text evidence="5">Involved in the biosynthesis of isopentenyl diphosphate (IPP) and dimethylallyl diphosphate (DMAPP), two major building blocks of isoprenoid compounds. Catalyzes the conversion of 4-diphosphocytidyl-2-C-methyl-D-erythritol 2-phosphate (CDP-ME2P) to 2-C-methyl-D-erythritol 2,4-cyclodiphosphate (ME-CPP) with a corresponding release of cytidine 5-monophosphate (CMP).</text>
</comment>